<keyword evidence="2" id="KW-1133">Transmembrane helix</keyword>
<evidence type="ECO:0000256" key="1">
    <source>
        <dbReference type="SAM" id="MobiDB-lite"/>
    </source>
</evidence>
<evidence type="ECO:0000313" key="3">
    <source>
        <dbReference type="EMBL" id="RBP69327.1"/>
    </source>
</evidence>
<feature type="compositionally biased region" description="Basic and acidic residues" evidence="1">
    <location>
        <begin position="206"/>
        <end position="216"/>
    </location>
</feature>
<accession>A0A366IFY2</accession>
<proteinExistence type="predicted"/>
<keyword evidence="2" id="KW-0812">Transmembrane</keyword>
<keyword evidence="2" id="KW-0472">Membrane</keyword>
<dbReference type="EMBL" id="QNSB01000013">
    <property type="protein sequence ID" value="RBP69327.1"/>
    <property type="molecule type" value="Genomic_DNA"/>
</dbReference>
<feature type="compositionally biased region" description="Basic and acidic residues" evidence="1">
    <location>
        <begin position="18"/>
        <end position="27"/>
    </location>
</feature>
<evidence type="ECO:0000256" key="2">
    <source>
        <dbReference type="SAM" id="Phobius"/>
    </source>
</evidence>
<keyword evidence="4" id="KW-1185">Reference proteome</keyword>
<feature type="transmembrane region" description="Helical" evidence="2">
    <location>
        <begin position="125"/>
        <end position="146"/>
    </location>
</feature>
<gene>
    <name evidence="3" type="ORF">DFO65_11325</name>
</gene>
<organism evidence="3 4">
    <name type="scientific">Brevibacterium celere</name>
    <dbReference type="NCBI Taxonomy" id="225845"/>
    <lineage>
        <taxon>Bacteria</taxon>
        <taxon>Bacillati</taxon>
        <taxon>Actinomycetota</taxon>
        <taxon>Actinomycetes</taxon>
        <taxon>Micrococcales</taxon>
        <taxon>Brevibacteriaceae</taxon>
        <taxon>Brevibacterium</taxon>
    </lineage>
</organism>
<evidence type="ECO:0000313" key="4">
    <source>
        <dbReference type="Proteomes" id="UP000253509"/>
    </source>
</evidence>
<protein>
    <submittedName>
        <fullName evidence="3">Uncharacterized protein</fullName>
    </submittedName>
</protein>
<comment type="caution">
    <text evidence="3">The sequence shown here is derived from an EMBL/GenBank/DDBJ whole genome shotgun (WGS) entry which is preliminary data.</text>
</comment>
<name>A0A366IFY2_9MICO</name>
<sequence>MLDEGRIRLMNTYPSRPPSDDPGERHLRPPVHPPQPSRHASEPGRELRLAARCLPLVTLAIWVTMIWIPVLDSGETSGGPSLRIVCTSIGCRPVEPTAPDPEVIAVWVLLLLSALTAWMLRSLRLWSVVAVIVGLALLVILALMVADPPMTIWDGVDSQGRPTGGMVVGLPAPGAVLWVVGSLGLCAAGVCGFSGELRRTAVGTPSDRRTKSDPPAHPRGRSARS</sequence>
<feature type="transmembrane region" description="Helical" evidence="2">
    <location>
        <begin position="49"/>
        <end position="70"/>
    </location>
</feature>
<dbReference type="AlphaFoldDB" id="A0A366IFY2"/>
<feature type="region of interest" description="Disordered" evidence="1">
    <location>
        <begin position="1"/>
        <end position="43"/>
    </location>
</feature>
<reference evidence="3 4" key="1">
    <citation type="submission" date="2018-06" db="EMBL/GenBank/DDBJ databases">
        <title>Freshwater and sediment microbial communities from various areas in North America, analyzing microbe dynamics in response to fracking.</title>
        <authorList>
            <person name="Lamendella R."/>
        </authorList>
    </citation>
    <scope>NUCLEOTIDE SEQUENCE [LARGE SCALE GENOMIC DNA]</scope>
    <source>
        <strain evidence="3 4">3b_TX</strain>
    </source>
</reference>
<feature type="transmembrane region" description="Helical" evidence="2">
    <location>
        <begin position="166"/>
        <end position="190"/>
    </location>
</feature>
<feature type="region of interest" description="Disordered" evidence="1">
    <location>
        <begin position="202"/>
        <end position="225"/>
    </location>
</feature>
<feature type="transmembrane region" description="Helical" evidence="2">
    <location>
        <begin position="103"/>
        <end position="120"/>
    </location>
</feature>
<dbReference type="Proteomes" id="UP000253509">
    <property type="component" value="Unassembled WGS sequence"/>
</dbReference>